<dbReference type="InParanoid" id="A0A419PWI1"/>
<dbReference type="EMBL" id="NIRI02000076">
    <property type="protein sequence ID" value="KAG5442179.1"/>
    <property type="molecule type" value="Genomic_DNA"/>
</dbReference>
<proteinExistence type="predicted"/>
<evidence type="ECO:0000313" key="2">
    <source>
        <dbReference type="EMBL" id="KAG5442179.1"/>
    </source>
</evidence>
<reference evidence="2 3" key="1">
    <citation type="journal article" date="2018" name="Biotechnol. Adv.">
        <title>Improved genomic resources and new bioinformatic workflow for the carcinogenic parasite Clonorchis sinensis: Biotechnological implications.</title>
        <authorList>
            <person name="Wang D."/>
            <person name="Korhonen P.K."/>
            <person name="Gasser R.B."/>
            <person name="Young N.D."/>
        </authorList>
    </citation>
    <scope>NUCLEOTIDE SEQUENCE [LARGE SCALE GENOMIC DNA]</scope>
    <source>
        <strain evidence="2">Cs-k2</strain>
    </source>
</reference>
<keyword evidence="3" id="KW-1185">Reference proteome</keyword>
<dbReference type="OrthoDB" id="6235087at2759"/>
<dbReference type="AlphaFoldDB" id="A0A419PWI1"/>
<feature type="compositionally biased region" description="Polar residues" evidence="1">
    <location>
        <begin position="357"/>
        <end position="367"/>
    </location>
</feature>
<evidence type="ECO:0000256" key="1">
    <source>
        <dbReference type="SAM" id="MobiDB-lite"/>
    </source>
</evidence>
<name>A0A419PWI1_CLOSI</name>
<reference evidence="2 3" key="2">
    <citation type="journal article" date="2021" name="Genomics">
        <title>High-quality reference genome for Clonorchis sinensis.</title>
        <authorList>
            <person name="Young N.D."/>
            <person name="Stroehlein A.J."/>
            <person name="Kinkar L."/>
            <person name="Wang T."/>
            <person name="Sohn W.M."/>
            <person name="Chang B.C.H."/>
            <person name="Kaur P."/>
            <person name="Weisz D."/>
            <person name="Dudchenko O."/>
            <person name="Aiden E.L."/>
            <person name="Korhonen P.K."/>
            <person name="Gasser R.B."/>
        </authorList>
    </citation>
    <scope>NUCLEOTIDE SEQUENCE [LARGE SCALE GENOMIC DNA]</scope>
    <source>
        <strain evidence="2">Cs-k2</strain>
    </source>
</reference>
<evidence type="ECO:0000313" key="3">
    <source>
        <dbReference type="Proteomes" id="UP000286415"/>
    </source>
</evidence>
<protein>
    <submittedName>
        <fullName evidence="2">Uncharacterized protein</fullName>
    </submittedName>
</protein>
<sequence length="553" mass="61650">MRHRPELMERKATLKKLLPFGVRSRVLYGLDTGMGTTTLITSAATSVGSQKHVRKHGNMAEVEVAFQLDEPMNYMVISTKSWEFGVNEVFTQMVPVEMPIRTDRRLVKNRNHREEQTLRCSAWATRCMHEAGQLLAAMIVYIRLRGRNQPISMSAYQTIETPTNCMEYLGPFTMALRRTTVTGGLRRQNTLIYAHTLFASTIKPKTSDNTAAATLRITPDSGSTKGKKYQLIHLWPCMVNLQIVAIHNASALSSEMRFLDLNAAFKMTCELQQHIVNVIFARQRRMTEQEIEFQIRMIKPEPGDRGLETQDAAVPSQGFMPLDAPGPASTGSSTPDTDPSANTSDSHTTFAPEAANNDATVPTDNVRQPTKRHRLVALGTLHPDLAAGLRSPDDLSSQVPCTACHLRVQTGCEAAASMACPACPGQPAICSAQCFRWWHNNTKPANEIIKTCVIPTEVDVRPPPFFETLNQLSHFGPSPAVAFHRAFPAAVCKRRRKRTMRAGRRYTCNLNRSRSKAAHGGTRVHVASRRGNRMRRHVDRYSPVIPNTQDPSQ</sequence>
<feature type="compositionally biased region" description="Low complexity" evidence="1">
    <location>
        <begin position="325"/>
        <end position="341"/>
    </location>
</feature>
<gene>
    <name evidence="2" type="ORF">CSKR_104480</name>
</gene>
<organism evidence="2 3">
    <name type="scientific">Clonorchis sinensis</name>
    <name type="common">Chinese liver fluke</name>
    <dbReference type="NCBI Taxonomy" id="79923"/>
    <lineage>
        <taxon>Eukaryota</taxon>
        <taxon>Metazoa</taxon>
        <taxon>Spiralia</taxon>
        <taxon>Lophotrochozoa</taxon>
        <taxon>Platyhelminthes</taxon>
        <taxon>Trematoda</taxon>
        <taxon>Digenea</taxon>
        <taxon>Opisthorchiida</taxon>
        <taxon>Opisthorchiata</taxon>
        <taxon>Opisthorchiidae</taxon>
        <taxon>Clonorchis</taxon>
    </lineage>
</organism>
<comment type="caution">
    <text evidence="2">The sequence shown here is derived from an EMBL/GenBank/DDBJ whole genome shotgun (WGS) entry which is preliminary data.</text>
</comment>
<dbReference type="Proteomes" id="UP000286415">
    <property type="component" value="Unassembled WGS sequence"/>
</dbReference>
<feature type="region of interest" description="Disordered" evidence="1">
    <location>
        <begin position="316"/>
        <end position="367"/>
    </location>
</feature>
<accession>A0A419PWI1</accession>